<dbReference type="InterPro" id="IPR000504">
    <property type="entry name" value="RRM_dom"/>
</dbReference>
<evidence type="ECO:0000259" key="4">
    <source>
        <dbReference type="PROSITE" id="PS50102"/>
    </source>
</evidence>
<dbReference type="GO" id="GO:0003723">
    <property type="term" value="F:RNA binding"/>
    <property type="evidence" value="ECO:0007669"/>
    <property type="project" value="UniProtKB-UniRule"/>
</dbReference>
<keyword evidence="2" id="KW-0539">Nucleus</keyword>
<dbReference type="PROSITE" id="PS50102">
    <property type="entry name" value="RRM"/>
    <property type="match status" value="1"/>
</dbReference>
<evidence type="ECO:0000256" key="2">
    <source>
        <dbReference type="ARBA" id="ARBA00023242"/>
    </source>
</evidence>
<keyword evidence="3" id="KW-0694">RNA-binding</keyword>
<dbReference type="GO" id="GO:0005634">
    <property type="term" value="C:nucleus"/>
    <property type="evidence" value="ECO:0007669"/>
    <property type="project" value="UniProtKB-SubCell"/>
</dbReference>
<organism evidence="5 6">
    <name type="scientific">Protopolystoma xenopodis</name>
    <dbReference type="NCBI Taxonomy" id="117903"/>
    <lineage>
        <taxon>Eukaryota</taxon>
        <taxon>Metazoa</taxon>
        <taxon>Spiralia</taxon>
        <taxon>Lophotrochozoa</taxon>
        <taxon>Platyhelminthes</taxon>
        <taxon>Monogenea</taxon>
        <taxon>Polyopisthocotylea</taxon>
        <taxon>Polystomatidea</taxon>
        <taxon>Polystomatidae</taxon>
        <taxon>Protopolystoma</taxon>
    </lineage>
</organism>
<dbReference type="OrthoDB" id="29221at2759"/>
<keyword evidence="6" id="KW-1185">Reference proteome</keyword>
<sequence length="173" mass="19986">IKRALEDERAVYTEVRLVKDRKSQISRGLAFVDFKSIEDARRFGEMSVRGVMAKLSFGASRDEHIDRIRQTLDYHHQAFIDVRVIRDKETGMTRGFGFVEFASVDEAKHWMDSQNLCQLQGIMRVRRQELRMSYSSSRAYPDNLALSLGRSICSPDVSMGDWICSRVGIVDRF</sequence>
<proteinExistence type="predicted"/>
<dbReference type="PANTHER" id="PTHR13948">
    <property type="entry name" value="RNA-BINDING PROTEIN"/>
    <property type="match status" value="1"/>
</dbReference>
<gene>
    <name evidence="5" type="ORF">PXEA_LOCUS14587</name>
</gene>
<dbReference type="Proteomes" id="UP000784294">
    <property type="component" value="Unassembled WGS sequence"/>
</dbReference>
<evidence type="ECO:0000256" key="3">
    <source>
        <dbReference type="PROSITE-ProRule" id="PRU00176"/>
    </source>
</evidence>
<dbReference type="GO" id="GO:0000398">
    <property type="term" value="P:mRNA splicing, via spliceosome"/>
    <property type="evidence" value="ECO:0007669"/>
    <property type="project" value="TreeGrafter"/>
</dbReference>
<dbReference type="EMBL" id="CAAALY010049832">
    <property type="protein sequence ID" value="VEL21147.1"/>
    <property type="molecule type" value="Genomic_DNA"/>
</dbReference>
<feature type="domain" description="RRM" evidence="4">
    <location>
        <begin position="44"/>
        <end position="137"/>
    </location>
</feature>
<feature type="non-terminal residue" evidence="5">
    <location>
        <position position="1"/>
    </location>
</feature>
<dbReference type="Gene3D" id="3.30.70.330">
    <property type="match status" value="2"/>
</dbReference>
<accession>A0A3S5AIM5</accession>
<protein>
    <recommendedName>
        <fullName evidence="4">RRM domain-containing protein</fullName>
    </recommendedName>
</protein>
<dbReference type="Pfam" id="PF00076">
    <property type="entry name" value="RRM_1"/>
    <property type="match status" value="1"/>
</dbReference>
<dbReference type="PANTHER" id="PTHR13948:SF3">
    <property type="entry name" value="FI21118P1"/>
    <property type="match status" value="1"/>
</dbReference>
<comment type="caution">
    <text evidence="5">The sequence shown here is derived from an EMBL/GenBank/DDBJ whole genome shotgun (WGS) entry which is preliminary data.</text>
</comment>
<dbReference type="SUPFAM" id="SSF54928">
    <property type="entry name" value="RNA-binding domain, RBD"/>
    <property type="match status" value="2"/>
</dbReference>
<evidence type="ECO:0000313" key="6">
    <source>
        <dbReference type="Proteomes" id="UP000784294"/>
    </source>
</evidence>
<dbReference type="InterPro" id="IPR035979">
    <property type="entry name" value="RBD_domain_sf"/>
</dbReference>
<dbReference type="AlphaFoldDB" id="A0A3S5AIM5"/>
<comment type="subcellular location">
    <subcellularLocation>
        <location evidence="1">Nucleus</location>
    </subcellularLocation>
</comment>
<evidence type="ECO:0000256" key="1">
    <source>
        <dbReference type="ARBA" id="ARBA00004123"/>
    </source>
</evidence>
<reference evidence="5" key="1">
    <citation type="submission" date="2018-11" db="EMBL/GenBank/DDBJ databases">
        <authorList>
            <consortium name="Pathogen Informatics"/>
        </authorList>
    </citation>
    <scope>NUCLEOTIDE SEQUENCE</scope>
</reference>
<dbReference type="InterPro" id="IPR012677">
    <property type="entry name" value="Nucleotide-bd_a/b_plait_sf"/>
</dbReference>
<name>A0A3S5AIM5_9PLAT</name>
<evidence type="ECO:0000313" key="5">
    <source>
        <dbReference type="EMBL" id="VEL21147.1"/>
    </source>
</evidence>